<sequence>MRYKLEGTPSGISIEQFCLSNKVSYSLFEKWYKDTRKKIVSVQVLGTLPTKLDSVETSTSALNQSPKDDSSVLPHAGLRILVNIRMNNGVNVKECIRCGCLLPLAIGVD</sequence>
<accession>A0A9Q4JK94</accession>
<dbReference type="Proteomes" id="UP001079672">
    <property type="component" value="Unassembled WGS sequence"/>
</dbReference>
<comment type="caution">
    <text evidence="1">The sequence shown here is derived from an EMBL/GenBank/DDBJ whole genome shotgun (WGS) entry which is preliminary data.</text>
</comment>
<organism evidence="1 2">
    <name type="scientific">Bacteroides fragilis</name>
    <dbReference type="NCBI Taxonomy" id="817"/>
    <lineage>
        <taxon>Bacteria</taxon>
        <taxon>Pseudomonadati</taxon>
        <taxon>Bacteroidota</taxon>
        <taxon>Bacteroidia</taxon>
        <taxon>Bacteroidales</taxon>
        <taxon>Bacteroidaceae</taxon>
        <taxon>Bacteroides</taxon>
    </lineage>
</organism>
<dbReference type="EMBL" id="JAPTZU010000019">
    <property type="protein sequence ID" value="MCZ2690027.1"/>
    <property type="molecule type" value="Genomic_DNA"/>
</dbReference>
<name>A0A9Q4JK94_BACFG</name>
<reference evidence="1" key="1">
    <citation type="submission" date="2022-12" db="EMBL/GenBank/DDBJ databases">
        <title>Development of a Multilocus Sequence Typing Scheme for Bacteroides fragilis Based on Whole Genome Sequencing Data and Clinical Application.</title>
        <authorList>
            <person name="Nielsen F.D."/>
            <person name="Justesen U.S."/>
        </authorList>
    </citation>
    <scope>NUCLEOTIDE SEQUENCE</scope>
    <source>
        <strain evidence="1">BF_AM_ODE_DK_2015_4</strain>
    </source>
</reference>
<evidence type="ECO:0000313" key="1">
    <source>
        <dbReference type="EMBL" id="MCZ2690027.1"/>
    </source>
</evidence>
<dbReference type="AlphaFoldDB" id="A0A9Q4JK94"/>
<dbReference type="RefSeq" id="WP_195341794.1">
    <property type="nucleotide sequence ID" value="NZ_JAGJHZ010000005.1"/>
</dbReference>
<evidence type="ECO:0008006" key="3">
    <source>
        <dbReference type="Google" id="ProtNLM"/>
    </source>
</evidence>
<protein>
    <recommendedName>
        <fullName evidence="3">Transposase</fullName>
    </recommendedName>
</protein>
<evidence type="ECO:0000313" key="2">
    <source>
        <dbReference type="Proteomes" id="UP001079672"/>
    </source>
</evidence>
<proteinExistence type="predicted"/>
<gene>
    <name evidence="1" type="ORF">O1433_21255</name>
</gene>